<proteinExistence type="predicted"/>
<dbReference type="EMBL" id="MU006568">
    <property type="protein sequence ID" value="KAF2748761.1"/>
    <property type="molecule type" value="Genomic_DNA"/>
</dbReference>
<protein>
    <submittedName>
        <fullName evidence="2">Uncharacterized protein</fullName>
    </submittedName>
</protein>
<dbReference type="Proteomes" id="UP000799440">
    <property type="component" value="Unassembled WGS sequence"/>
</dbReference>
<sequence length="298" mass="32676">MYSLLGDACSQFSSPEGLATLQATLSALFTEPLTSRPSMPKATRHAGIMKPVFTRNIVSAPRGSLPQVKSEPRTGYGAREGMDYRAYDRSWSRSPVRNGMDEPRVDYLYRTGARSRSRSPVRVPEEEPSNPYCDRPRGRSWSRPPARTPWDGPNVPYQDRSLRSPQEGRWHPQTGGTETRTGQADLANMAHVYSALGVAESIRILLSHDPVFGNVQHQVFVWADIIDRHPEIGGGLLPITPGMATQLARFRAENPGYLTAQAAPRSTEASDGVDEGGVHEGRNEVNTSGNGAPATRLN</sequence>
<organism evidence="2 3">
    <name type="scientific">Sporormia fimetaria CBS 119925</name>
    <dbReference type="NCBI Taxonomy" id="1340428"/>
    <lineage>
        <taxon>Eukaryota</taxon>
        <taxon>Fungi</taxon>
        <taxon>Dikarya</taxon>
        <taxon>Ascomycota</taxon>
        <taxon>Pezizomycotina</taxon>
        <taxon>Dothideomycetes</taxon>
        <taxon>Pleosporomycetidae</taxon>
        <taxon>Pleosporales</taxon>
        <taxon>Sporormiaceae</taxon>
        <taxon>Sporormia</taxon>
    </lineage>
</organism>
<reference evidence="2" key="1">
    <citation type="journal article" date="2020" name="Stud. Mycol.">
        <title>101 Dothideomycetes genomes: a test case for predicting lifestyles and emergence of pathogens.</title>
        <authorList>
            <person name="Haridas S."/>
            <person name="Albert R."/>
            <person name="Binder M."/>
            <person name="Bloem J."/>
            <person name="Labutti K."/>
            <person name="Salamov A."/>
            <person name="Andreopoulos B."/>
            <person name="Baker S."/>
            <person name="Barry K."/>
            <person name="Bills G."/>
            <person name="Bluhm B."/>
            <person name="Cannon C."/>
            <person name="Castanera R."/>
            <person name="Culley D."/>
            <person name="Daum C."/>
            <person name="Ezra D."/>
            <person name="Gonzalez J."/>
            <person name="Henrissat B."/>
            <person name="Kuo A."/>
            <person name="Liang C."/>
            <person name="Lipzen A."/>
            <person name="Lutzoni F."/>
            <person name="Magnuson J."/>
            <person name="Mondo S."/>
            <person name="Nolan M."/>
            <person name="Ohm R."/>
            <person name="Pangilinan J."/>
            <person name="Park H.-J."/>
            <person name="Ramirez L."/>
            <person name="Alfaro M."/>
            <person name="Sun H."/>
            <person name="Tritt A."/>
            <person name="Yoshinaga Y."/>
            <person name="Zwiers L.-H."/>
            <person name="Turgeon B."/>
            <person name="Goodwin S."/>
            <person name="Spatafora J."/>
            <person name="Crous P."/>
            <person name="Grigoriev I."/>
        </authorList>
    </citation>
    <scope>NUCLEOTIDE SEQUENCE</scope>
    <source>
        <strain evidence="2">CBS 119925</strain>
    </source>
</reference>
<feature type="compositionally biased region" description="Basic and acidic residues" evidence="1">
    <location>
        <begin position="160"/>
        <end position="170"/>
    </location>
</feature>
<name>A0A6A6VHS5_9PLEO</name>
<gene>
    <name evidence="2" type="ORF">M011DRAFT_457473</name>
</gene>
<accession>A0A6A6VHS5</accession>
<feature type="region of interest" description="Disordered" evidence="1">
    <location>
        <begin position="261"/>
        <end position="298"/>
    </location>
</feature>
<evidence type="ECO:0000313" key="2">
    <source>
        <dbReference type="EMBL" id="KAF2748761.1"/>
    </source>
</evidence>
<feature type="region of interest" description="Disordered" evidence="1">
    <location>
        <begin position="111"/>
        <end position="180"/>
    </location>
</feature>
<feature type="region of interest" description="Disordered" evidence="1">
    <location>
        <begin position="60"/>
        <end position="81"/>
    </location>
</feature>
<dbReference type="AlphaFoldDB" id="A0A6A6VHS5"/>
<evidence type="ECO:0000313" key="3">
    <source>
        <dbReference type="Proteomes" id="UP000799440"/>
    </source>
</evidence>
<keyword evidence="3" id="KW-1185">Reference proteome</keyword>
<evidence type="ECO:0000256" key="1">
    <source>
        <dbReference type="SAM" id="MobiDB-lite"/>
    </source>
</evidence>